<keyword evidence="11" id="KW-0458">Lysosome</keyword>
<dbReference type="GO" id="GO:0004185">
    <property type="term" value="F:serine-type carboxypeptidase activity"/>
    <property type="evidence" value="ECO:0007669"/>
    <property type="project" value="UniProtKB-EC"/>
</dbReference>
<dbReference type="Proteomes" id="UP000325440">
    <property type="component" value="Unassembled WGS sequence"/>
</dbReference>
<dbReference type="EMBL" id="CABPRJ010000509">
    <property type="protein sequence ID" value="VVC30215.1"/>
    <property type="molecule type" value="Genomic_DNA"/>
</dbReference>
<dbReference type="EC" id="3.4.16.2" evidence="14"/>
<dbReference type="GO" id="GO:0005764">
    <property type="term" value="C:lysosome"/>
    <property type="evidence" value="ECO:0007669"/>
    <property type="project" value="UniProtKB-SubCell"/>
</dbReference>
<proteinExistence type="inferred from homology"/>
<comment type="catalytic activity">
    <reaction evidence="12">
        <text>Cleavage of a -Pro-|-Xaa bond to release a C-terminal amino acid.</text>
        <dbReference type="EC" id="3.4.16.2"/>
    </reaction>
</comment>
<protein>
    <recommendedName>
        <fullName evidence="15">Lysosomal Pro-X carboxypeptidase</fullName>
        <ecNumber evidence="14">3.4.16.2</ecNumber>
    </recommendedName>
    <alternativeName>
        <fullName evidence="17">Proline carboxypeptidase</fullName>
    </alternativeName>
    <alternativeName>
        <fullName evidence="16">Prolylcarboxypeptidase</fullName>
    </alternativeName>
</protein>
<evidence type="ECO:0000256" key="9">
    <source>
        <dbReference type="ARBA" id="ARBA00023157"/>
    </source>
</evidence>
<reference evidence="19 20" key="1">
    <citation type="submission" date="2019-08" db="EMBL/GenBank/DDBJ databases">
        <authorList>
            <person name="Alioto T."/>
            <person name="Alioto T."/>
            <person name="Gomez Garrido J."/>
        </authorList>
    </citation>
    <scope>NUCLEOTIDE SEQUENCE [LARGE SCALE GENOMIC DNA]</scope>
</reference>
<evidence type="ECO:0000256" key="3">
    <source>
        <dbReference type="ARBA" id="ARBA00011738"/>
    </source>
</evidence>
<dbReference type="FunFam" id="1.20.120.980:FF:000002">
    <property type="entry name" value="lysosomal Pro-X carboxypeptidase"/>
    <property type="match status" value="1"/>
</dbReference>
<comment type="subcellular location">
    <subcellularLocation>
        <location evidence="1">Lysosome</location>
    </subcellularLocation>
</comment>
<feature type="signal peptide" evidence="18">
    <location>
        <begin position="1"/>
        <end position="27"/>
    </location>
</feature>
<evidence type="ECO:0000256" key="17">
    <source>
        <dbReference type="ARBA" id="ARBA00076608"/>
    </source>
</evidence>
<dbReference type="Gene3D" id="3.40.50.1820">
    <property type="entry name" value="alpha/beta hydrolase"/>
    <property type="match status" value="1"/>
</dbReference>
<evidence type="ECO:0000256" key="13">
    <source>
        <dbReference type="ARBA" id="ARBA00059701"/>
    </source>
</evidence>
<dbReference type="PANTHER" id="PTHR11010">
    <property type="entry name" value="PROTEASE S28 PRO-X CARBOXYPEPTIDASE-RELATED"/>
    <property type="match status" value="1"/>
</dbReference>
<gene>
    <name evidence="19" type="ORF">CINCED_3A000171</name>
</gene>
<keyword evidence="10" id="KW-0325">Glycoprotein</keyword>
<dbReference type="InterPro" id="IPR042269">
    <property type="entry name" value="Ser_carbopepase_S28_SKS"/>
</dbReference>
<evidence type="ECO:0000313" key="19">
    <source>
        <dbReference type="EMBL" id="VVC30215.1"/>
    </source>
</evidence>
<keyword evidence="8" id="KW-0865">Zymogen</keyword>
<evidence type="ECO:0000256" key="16">
    <source>
        <dbReference type="ARBA" id="ARBA00076475"/>
    </source>
</evidence>
<evidence type="ECO:0000256" key="1">
    <source>
        <dbReference type="ARBA" id="ARBA00004371"/>
    </source>
</evidence>
<organism evidence="19 20">
    <name type="scientific">Cinara cedri</name>
    <dbReference type="NCBI Taxonomy" id="506608"/>
    <lineage>
        <taxon>Eukaryota</taxon>
        <taxon>Metazoa</taxon>
        <taxon>Ecdysozoa</taxon>
        <taxon>Arthropoda</taxon>
        <taxon>Hexapoda</taxon>
        <taxon>Insecta</taxon>
        <taxon>Pterygota</taxon>
        <taxon>Neoptera</taxon>
        <taxon>Paraneoptera</taxon>
        <taxon>Hemiptera</taxon>
        <taxon>Sternorrhyncha</taxon>
        <taxon>Aphidomorpha</taxon>
        <taxon>Aphidoidea</taxon>
        <taxon>Aphididae</taxon>
        <taxon>Lachninae</taxon>
        <taxon>Cinara</taxon>
    </lineage>
</organism>
<sequence>MPNNMVGFRSCCWPLLLPLLVFHVAAGYEYTVNYVTVPVDHFSFYSDELFELKYLTNDTYWDVQNGPIFFYCGNEDRIENFAENTGFMWEIAEEFKALIVFAEHRYYGESIPFGGNPGLSEMGYLTSQQALADFVDLIKYLSAEPSGKRSNPVIAFGGSYGGMLAAWFRMKYPAVVQGAVASSAPIWQFTGMTPCNDFYKVVTSVFRQAGAECALTISKSWEVIDNVTSTGSGSDWLYKNWELCKTLEDDDDVQDLKSWAAEVYVALSMVNYPYEANFLAPLPANPIKEVCKSMTNHLEDNETLLKSVFDGLSVYFNYTGAARCLDISSVYPPGMDAWNYQACTEMIMPFCTKGGDDDMFEPSPWDFDAYAESCELMYGVRPTTDLMEKVYGGKHIRAASNIIFSNGMLDPWSSGGVLKSVSSTVRAFLIPDAAHHLDLRASNPNDPKSVIQARKHIKNWIRGWILEYRYRN</sequence>
<dbReference type="OrthoDB" id="2130629at2759"/>
<evidence type="ECO:0000256" key="12">
    <source>
        <dbReference type="ARBA" id="ARBA00052013"/>
    </source>
</evidence>
<evidence type="ECO:0000256" key="2">
    <source>
        <dbReference type="ARBA" id="ARBA00011079"/>
    </source>
</evidence>
<dbReference type="Gene3D" id="1.20.120.980">
    <property type="entry name" value="Serine carboxypeptidase S28, SKS domain"/>
    <property type="match status" value="1"/>
</dbReference>
<dbReference type="PANTHER" id="PTHR11010:SF38">
    <property type="entry name" value="LYSOSOMAL PRO-X CARBOXYPEPTIDASE"/>
    <property type="match status" value="1"/>
</dbReference>
<evidence type="ECO:0000313" key="20">
    <source>
        <dbReference type="Proteomes" id="UP000325440"/>
    </source>
</evidence>
<evidence type="ECO:0000256" key="6">
    <source>
        <dbReference type="ARBA" id="ARBA00022729"/>
    </source>
</evidence>
<evidence type="ECO:0000256" key="4">
    <source>
        <dbReference type="ARBA" id="ARBA00022645"/>
    </source>
</evidence>
<dbReference type="InterPro" id="IPR029058">
    <property type="entry name" value="AB_hydrolase_fold"/>
</dbReference>
<dbReference type="SUPFAM" id="SSF53474">
    <property type="entry name" value="alpha/beta-Hydrolases"/>
    <property type="match status" value="1"/>
</dbReference>
<feature type="chain" id="PRO_5022910033" description="Lysosomal Pro-X carboxypeptidase" evidence="18">
    <location>
        <begin position="28"/>
        <end position="472"/>
    </location>
</feature>
<keyword evidence="9" id="KW-1015">Disulfide bond</keyword>
<evidence type="ECO:0000256" key="5">
    <source>
        <dbReference type="ARBA" id="ARBA00022670"/>
    </source>
</evidence>
<keyword evidence="6 18" id="KW-0732">Signal</keyword>
<evidence type="ECO:0000256" key="14">
    <source>
        <dbReference type="ARBA" id="ARBA00066456"/>
    </source>
</evidence>
<dbReference type="InterPro" id="IPR008758">
    <property type="entry name" value="Peptidase_S28"/>
</dbReference>
<evidence type="ECO:0000256" key="10">
    <source>
        <dbReference type="ARBA" id="ARBA00023180"/>
    </source>
</evidence>
<dbReference type="AlphaFoldDB" id="A0A5E4MFG0"/>
<dbReference type="GO" id="GO:0008239">
    <property type="term" value="F:dipeptidyl-peptidase activity"/>
    <property type="evidence" value="ECO:0007669"/>
    <property type="project" value="TreeGrafter"/>
</dbReference>
<accession>A0A5E4MFG0</accession>
<evidence type="ECO:0000256" key="18">
    <source>
        <dbReference type="SAM" id="SignalP"/>
    </source>
</evidence>
<comment type="subunit">
    <text evidence="3">Homodimer.</text>
</comment>
<keyword evidence="4" id="KW-0121">Carboxypeptidase</keyword>
<evidence type="ECO:0000256" key="7">
    <source>
        <dbReference type="ARBA" id="ARBA00022801"/>
    </source>
</evidence>
<keyword evidence="20" id="KW-1185">Reference proteome</keyword>
<keyword evidence="7 19" id="KW-0378">Hydrolase</keyword>
<comment type="similarity">
    <text evidence="2">Belongs to the peptidase S28 family.</text>
</comment>
<evidence type="ECO:0000256" key="8">
    <source>
        <dbReference type="ARBA" id="ARBA00023145"/>
    </source>
</evidence>
<comment type="function">
    <text evidence="13">Cleaves C-terminal amino acids linked to proline in peptides such as angiotensin II, III and des-Arg9-bradykinin. This cleavage occurs at acidic pH, but enzymatic activity is retained with some substrates at neutral pH.</text>
</comment>
<evidence type="ECO:0000256" key="15">
    <source>
        <dbReference type="ARBA" id="ARBA00073691"/>
    </source>
</evidence>
<dbReference type="Pfam" id="PF05577">
    <property type="entry name" value="Peptidase_S28"/>
    <property type="match status" value="1"/>
</dbReference>
<name>A0A5E4MFG0_9HEMI</name>
<keyword evidence="5" id="KW-0645">Protease</keyword>
<evidence type="ECO:0000256" key="11">
    <source>
        <dbReference type="ARBA" id="ARBA00023228"/>
    </source>
</evidence>
<dbReference type="GO" id="GO:0006508">
    <property type="term" value="P:proteolysis"/>
    <property type="evidence" value="ECO:0007669"/>
    <property type="project" value="UniProtKB-KW"/>
</dbReference>